<accession>A0A316TNW8</accession>
<keyword evidence="3" id="KW-1185">Reference proteome</keyword>
<feature type="compositionally biased region" description="Basic and acidic residues" evidence="1">
    <location>
        <begin position="84"/>
        <end position="96"/>
    </location>
</feature>
<proteinExistence type="predicted"/>
<comment type="caution">
    <text evidence="2">The sequence shown here is derived from an EMBL/GenBank/DDBJ whole genome shotgun (WGS) entry which is preliminary data.</text>
</comment>
<protein>
    <submittedName>
        <fullName evidence="2">Uncharacterized protein</fullName>
    </submittedName>
</protein>
<sequence>MRDDDPVAALTVRTDSADLPPALSRLAQDLHPRASRRATGEDDPALGDARRVERDAGTTGVGGGNVDGHRSSGEQAGEQDEQSAEAHEKTLQDPRAGHPPRAGSRMIER</sequence>
<evidence type="ECO:0000256" key="1">
    <source>
        <dbReference type="SAM" id="MobiDB-lite"/>
    </source>
</evidence>
<organism evidence="2 3">
    <name type="scientific">Nocardioides silvaticus</name>
    <dbReference type="NCBI Taxonomy" id="2201891"/>
    <lineage>
        <taxon>Bacteria</taxon>
        <taxon>Bacillati</taxon>
        <taxon>Actinomycetota</taxon>
        <taxon>Actinomycetes</taxon>
        <taxon>Propionibacteriales</taxon>
        <taxon>Nocardioidaceae</taxon>
        <taxon>Nocardioides</taxon>
    </lineage>
</organism>
<reference evidence="2 3" key="1">
    <citation type="submission" date="2018-05" db="EMBL/GenBank/DDBJ databases">
        <title>Nocardioides silvaticus genome.</title>
        <authorList>
            <person name="Li C."/>
            <person name="Wang G."/>
        </authorList>
    </citation>
    <scope>NUCLEOTIDE SEQUENCE [LARGE SCALE GENOMIC DNA]</scope>
    <source>
        <strain evidence="2 3">CCTCC AB 2018079</strain>
    </source>
</reference>
<evidence type="ECO:0000313" key="2">
    <source>
        <dbReference type="EMBL" id="PWN04725.1"/>
    </source>
</evidence>
<dbReference type="EMBL" id="QGDD01000001">
    <property type="protein sequence ID" value="PWN04725.1"/>
    <property type="molecule type" value="Genomic_DNA"/>
</dbReference>
<gene>
    <name evidence="2" type="ORF">DJ010_03665</name>
</gene>
<feature type="region of interest" description="Disordered" evidence="1">
    <location>
        <begin position="1"/>
        <end position="109"/>
    </location>
</feature>
<evidence type="ECO:0000313" key="3">
    <source>
        <dbReference type="Proteomes" id="UP000245507"/>
    </source>
</evidence>
<dbReference type="AlphaFoldDB" id="A0A316TNW8"/>
<dbReference type="Proteomes" id="UP000245507">
    <property type="component" value="Unassembled WGS sequence"/>
</dbReference>
<name>A0A316TNW8_9ACTN</name>